<reference evidence="3 4" key="1">
    <citation type="submission" date="2017-04" db="EMBL/GenBank/DDBJ databases">
        <authorList>
            <person name="Afonso C.L."/>
            <person name="Miller P.J."/>
            <person name="Scott M.A."/>
            <person name="Spackman E."/>
            <person name="Goraichik I."/>
            <person name="Dimitrov K.M."/>
            <person name="Suarez D.L."/>
            <person name="Swayne D.E."/>
        </authorList>
    </citation>
    <scope>NUCLEOTIDE SEQUENCE [LARGE SCALE GENOMIC DNA]</scope>
    <source>
        <strain evidence="3 4">DSM 23236</strain>
    </source>
</reference>
<gene>
    <name evidence="3" type="ORF">SAMN02745857_00840</name>
</gene>
<evidence type="ECO:0000256" key="1">
    <source>
        <dbReference type="SAM" id="MobiDB-lite"/>
    </source>
</evidence>
<keyword evidence="2" id="KW-0472">Membrane</keyword>
<dbReference type="STRING" id="1121001.SAMN02745857_00840"/>
<evidence type="ECO:0000313" key="4">
    <source>
        <dbReference type="Proteomes" id="UP000192761"/>
    </source>
</evidence>
<evidence type="ECO:0000256" key="2">
    <source>
        <dbReference type="SAM" id="Phobius"/>
    </source>
</evidence>
<protein>
    <submittedName>
        <fullName evidence="3">Uncharacterized protein</fullName>
    </submittedName>
</protein>
<dbReference type="EMBL" id="FWXD01000004">
    <property type="protein sequence ID" value="SMC20164.1"/>
    <property type="molecule type" value="Genomic_DNA"/>
</dbReference>
<feature type="region of interest" description="Disordered" evidence="1">
    <location>
        <begin position="90"/>
        <end position="112"/>
    </location>
</feature>
<dbReference type="Proteomes" id="UP000192761">
    <property type="component" value="Unassembled WGS sequence"/>
</dbReference>
<keyword evidence="4" id="KW-1185">Reference proteome</keyword>
<evidence type="ECO:0000313" key="3">
    <source>
        <dbReference type="EMBL" id="SMC20164.1"/>
    </source>
</evidence>
<proteinExistence type="predicted"/>
<name>A0A1W1X8L1_9NEIS</name>
<accession>A0A1W1X8L1</accession>
<feature type="transmembrane region" description="Helical" evidence="2">
    <location>
        <begin position="61"/>
        <end position="83"/>
    </location>
</feature>
<keyword evidence="2" id="KW-1133">Transmembrane helix</keyword>
<dbReference type="AlphaFoldDB" id="A0A1W1X8L1"/>
<feature type="transmembrane region" description="Helical" evidence="2">
    <location>
        <begin position="31"/>
        <end position="55"/>
    </location>
</feature>
<keyword evidence="2" id="KW-0812">Transmembrane</keyword>
<organism evidence="3 4">
    <name type="scientific">Andreprevotia lacus DSM 23236</name>
    <dbReference type="NCBI Taxonomy" id="1121001"/>
    <lineage>
        <taxon>Bacteria</taxon>
        <taxon>Pseudomonadati</taxon>
        <taxon>Pseudomonadota</taxon>
        <taxon>Betaproteobacteria</taxon>
        <taxon>Neisseriales</taxon>
        <taxon>Chitinibacteraceae</taxon>
        <taxon>Andreprevotia</taxon>
    </lineage>
</organism>
<sequence length="112" mass="12052">MLHAVKEYFVAGCIHVAISGAGSGMKRVYKLYWVVCAVFGALIVLALLGSVYGYTPYALPLVIYLSALGAGALAAVGMLLVIIQQVERRAAREAPPQYIPPPRNAREAPPRR</sequence>